<proteinExistence type="predicted"/>
<accession>A0AAD7C172</accession>
<evidence type="ECO:0000313" key="1">
    <source>
        <dbReference type="EMBL" id="KAJ7636476.1"/>
    </source>
</evidence>
<reference evidence="1" key="1">
    <citation type="submission" date="2023-03" db="EMBL/GenBank/DDBJ databases">
        <title>Massive genome expansion in bonnet fungi (Mycena s.s.) driven by repeated elements and novel gene families across ecological guilds.</title>
        <authorList>
            <consortium name="Lawrence Berkeley National Laboratory"/>
            <person name="Harder C.B."/>
            <person name="Miyauchi S."/>
            <person name="Viragh M."/>
            <person name="Kuo A."/>
            <person name="Thoen E."/>
            <person name="Andreopoulos B."/>
            <person name="Lu D."/>
            <person name="Skrede I."/>
            <person name="Drula E."/>
            <person name="Henrissat B."/>
            <person name="Morin E."/>
            <person name="Kohler A."/>
            <person name="Barry K."/>
            <person name="LaButti K."/>
            <person name="Morin E."/>
            <person name="Salamov A."/>
            <person name="Lipzen A."/>
            <person name="Mereny Z."/>
            <person name="Hegedus B."/>
            <person name="Baldrian P."/>
            <person name="Stursova M."/>
            <person name="Weitz H."/>
            <person name="Taylor A."/>
            <person name="Grigoriev I.V."/>
            <person name="Nagy L.G."/>
            <person name="Martin F."/>
            <person name="Kauserud H."/>
        </authorList>
    </citation>
    <scope>NUCLEOTIDE SEQUENCE</scope>
    <source>
        <strain evidence="1">9284</strain>
    </source>
</reference>
<dbReference type="Proteomes" id="UP001221142">
    <property type="component" value="Unassembled WGS sequence"/>
</dbReference>
<organism evidence="1 2">
    <name type="scientific">Roridomyces roridus</name>
    <dbReference type="NCBI Taxonomy" id="1738132"/>
    <lineage>
        <taxon>Eukaryota</taxon>
        <taxon>Fungi</taxon>
        <taxon>Dikarya</taxon>
        <taxon>Basidiomycota</taxon>
        <taxon>Agaricomycotina</taxon>
        <taxon>Agaricomycetes</taxon>
        <taxon>Agaricomycetidae</taxon>
        <taxon>Agaricales</taxon>
        <taxon>Marasmiineae</taxon>
        <taxon>Mycenaceae</taxon>
        <taxon>Roridomyces</taxon>
    </lineage>
</organism>
<protein>
    <submittedName>
        <fullName evidence="1">Uncharacterized protein</fullName>
    </submittedName>
</protein>
<sequence>MILTDRSPKSLQIFLVWSAGFTNQAFSQDIDHNQILIPIFHTQLNRIFRLCLQSLRDNRLMTARSMYSGDHLVVVYIRAPLVCLHGCPALKLTIFPGGYCELIPFSSGFWKGGALM</sequence>
<dbReference type="EMBL" id="JARKIF010000006">
    <property type="protein sequence ID" value="KAJ7636476.1"/>
    <property type="molecule type" value="Genomic_DNA"/>
</dbReference>
<keyword evidence="2" id="KW-1185">Reference proteome</keyword>
<comment type="caution">
    <text evidence="1">The sequence shown here is derived from an EMBL/GenBank/DDBJ whole genome shotgun (WGS) entry which is preliminary data.</text>
</comment>
<gene>
    <name evidence="1" type="ORF">FB45DRAFT_447197</name>
</gene>
<evidence type="ECO:0000313" key="2">
    <source>
        <dbReference type="Proteomes" id="UP001221142"/>
    </source>
</evidence>
<name>A0AAD7C172_9AGAR</name>
<dbReference type="AlphaFoldDB" id="A0AAD7C172"/>